<accession>A0AAD8G1P1</accession>
<feature type="transmembrane region" description="Helical" evidence="1">
    <location>
        <begin position="178"/>
        <end position="197"/>
    </location>
</feature>
<keyword evidence="4" id="KW-1185">Reference proteome</keyword>
<evidence type="ECO:0000256" key="1">
    <source>
        <dbReference type="SAM" id="Phobius"/>
    </source>
</evidence>
<feature type="transmembrane region" description="Helical" evidence="1">
    <location>
        <begin position="109"/>
        <end position="129"/>
    </location>
</feature>
<sequence>MLPGAQLSPETVFFFLFFFFFFIGKAAERQELNQGCQRTRSTGHISSCVFPEILSSRFPAGSAWSLQGWVTFLTPTAAKCSCSVPVGSGGSCKGSLAPHPGPACCSPAAAAYLLTATLYALAAMLSDFLRRLFITQYQYTYPAPLVLAQVLLTLLVLQSLRCLGCVPLRSYSLRLGELLLVPSLCSSFHTVLGLWAVGSAPSGLFNLTQCLVPIACLAWTHGLGTQRPPSVRVSLLITGISLGSLLPGIQSTHSEDSLVYLYAPLSLFLESLYLFWLQKVWERLPSGIGNISMLDIHYTVTVNSSLVLGFFCLLQLDSPQALIQGSWHSLLFLGYLAGLLALGSIVRLLLCVTALRSSAVTSAVMEVAKVDLVTLRSLVQCSLGSTSSPVLTSFFISTSGLLVYCYQLALNQTHLV</sequence>
<dbReference type="AlphaFoldDB" id="A0AAD8G1P1"/>
<gene>
    <name evidence="3" type="ORF">AOXY_G14735</name>
</gene>
<feature type="signal peptide" evidence="2">
    <location>
        <begin position="1"/>
        <end position="26"/>
    </location>
</feature>
<dbReference type="EMBL" id="JAGXEW010000013">
    <property type="protein sequence ID" value="KAK1164433.1"/>
    <property type="molecule type" value="Genomic_DNA"/>
</dbReference>
<keyword evidence="2" id="KW-0732">Signal</keyword>
<feature type="transmembrane region" description="Helical" evidence="1">
    <location>
        <begin position="328"/>
        <end position="350"/>
    </location>
</feature>
<evidence type="ECO:0000256" key="2">
    <source>
        <dbReference type="SAM" id="SignalP"/>
    </source>
</evidence>
<feature type="transmembrane region" description="Helical" evidence="1">
    <location>
        <begin position="296"/>
        <end position="316"/>
    </location>
</feature>
<feature type="transmembrane region" description="Helical" evidence="1">
    <location>
        <begin position="258"/>
        <end position="276"/>
    </location>
</feature>
<protein>
    <submittedName>
        <fullName evidence="3">Uncharacterized protein</fullName>
    </submittedName>
</protein>
<feature type="chain" id="PRO_5042084342" evidence="2">
    <location>
        <begin position="27"/>
        <end position="416"/>
    </location>
</feature>
<proteinExistence type="predicted"/>
<evidence type="ECO:0000313" key="4">
    <source>
        <dbReference type="Proteomes" id="UP001230051"/>
    </source>
</evidence>
<evidence type="ECO:0000313" key="3">
    <source>
        <dbReference type="EMBL" id="KAK1164433.1"/>
    </source>
</evidence>
<dbReference type="Proteomes" id="UP001230051">
    <property type="component" value="Unassembled WGS sequence"/>
</dbReference>
<organism evidence="3 4">
    <name type="scientific">Acipenser oxyrinchus oxyrinchus</name>
    <dbReference type="NCBI Taxonomy" id="40147"/>
    <lineage>
        <taxon>Eukaryota</taxon>
        <taxon>Metazoa</taxon>
        <taxon>Chordata</taxon>
        <taxon>Craniata</taxon>
        <taxon>Vertebrata</taxon>
        <taxon>Euteleostomi</taxon>
        <taxon>Actinopterygii</taxon>
        <taxon>Chondrostei</taxon>
        <taxon>Acipenseriformes</taxon>
        <taxon>Acipenseridae</taxon>
        <taxon>Acipenser</taxon>
    </lineage>
</organism>
<keyword evidence="1" id="KW-0472">Membrane</keyword>
<keyword evidence="1" id="KW-1133">Transmembrane helix</keyword>
<comment type="caution">
    <text evidence="3">The sequence shown here is derived from an EMBL/GenBank/DDBJ whole genome shotgun (WGS) entry which is preliminary data.</text>
</comment>
<keyword evidence="1" id="KW-0812">Transmembrane</keyword>
<feature type="transmembrane region" description="Helical" evidence="1">
    <location>
        <begin position="141"/>
        <end position="158"/>
    </location>
</feature>
<reference evidence="3" key="1">
    <citation type="submission" date="2022-02" db="EMBL/GenBank/DDBJ databases">
        <title>Atlantic sturgeon de novo genome assembly.</title>
        <authorList>
            <person name="Stock M."/>
            <person name="Klopp C."/>
            <person name="Guiguen Y."/>
            <person name="Cabau C."/>
            <person name="Parinello H."/>
            <person name="Santidrian Yebra-Pimentel E."/>
            <person name="Kuhl H."/>
            <person name="Dirks R.P."/>
            <person name="Guessner J."/>
            <person name="Wuertz S."/>
            <person name="Du K."/>
            <person name="Schartl M."/>
        </authorList>
    </citation>
    <scope>NUCLEOTIDE SEQUENCE</scope>
    <source>
        <strain evidence="3">STURGEONOMICS-FGT-2020</strain>
        <tissue evidence="3">Whole blood</tissue>
    </source>
</reference>
<name>A0AAD8G1P1_ACIOX</name>